<accession>A0A9W6TRZ6</accession>
<evidence type="ECO:0000313" key="2">
    <source>
        <dbReference type="EMBL" id="GMF21073.1"/>
    </source>
</evidence>
<comment type="caution">
    <text evidence="2">The sequence shown here is derived from an EMBL/GenBank/DDBJ whole genome shotgun (WGS) entry which is preliminary data.</text>
</comment>
<dbReference type="AlphaFoldDB" id="A0A9W6TRZ6"/>
<protein>
    <submittedName>
        <fullName evidence="2">Unnamed protein product</fullName>
    </submittedName>
</protein>
<gene>
    <name evidence="2" type="ORF">Pfra01_000270100</name>
</gene>
<dbReference type="Proteomes" id="UP001165121">
    <property type="component" value="Unassembled WGS sequence"/>
</dbReference>
<proteinExistence type="predicted"/>
<feature type="region of interest" description="Disordered" evidence="1">
    <location>
        <begin position="1"/>
        <end position="71"/>
    </location>
</feature>
<organism evidence="2 3">
    <name type="scientific">Phytophthora fragariaefolia</name>
    <dbReference type="NCBI Taxonomy" id="1490495"/>
    <lineage>
        <taxon>Eukaryota</taxon>
        <taxon>Sar</taxon>
        <taxon>Stramenopiles</taxon>
        <taxon>Oomycota</taxon>
        <taxon>Peronosporomycetes</taxon>
        <taxon>Peronosporales</taxon>
        <taxon>Peronosporaceae</taxon>
        <taxon>Phytophthora</taxon>
    </lineage>
</organism>
<dbReference type="EMBL" id="BSXT01000215">
    <property type="protein sequence ID" value="GMF21073.1"/>
    <property type="molecule type" value="Genomic_DNA"/>
</dbReference>
<evidence type="ECO:0000313" key="3">
    <source>
        <dbReference type="Proteomes" id="UP001165121"/>
    </source>
</evidence>
<keyword evidence="3" id="KW-1185">Reference proteome</keyword>
<dbReference type="OrthoDB" id="126468at2759"/>
<evidence type="ECO:0000256" key="1">
    <source>
        <dbReference type="SAM" id="MobiDB-lite"/>
    </source>
</evidence>
<reference evidence="2" key="1">
    <citation type="submission" date="2023-04" db="EMBL/GenBank/DDBJ databases">
        <title>Phytophthora fragariaefolia NBRC 109709.</title>
        <authorList>
            <person name="Ichikawa N."/>
            <person name="Sato H."/>
            <person name="Tonouchi N."/>
        </authorList>
    </citation>
    <scope>NUCLEOTIDE SEQUENCE</scope>
    <source>
        <strain evidence="2">NBRC 109709</strain>
    </source>
</reference>
<name>A0A9W6TRZ6_9STRA</name>
<sequence>MSAAAGLGVPPPSGTRPSLSPGYMTAATMAPKTASARAPTRPASVPTQRTGVTHNPGGPLAGNATVPTGPNPSLLQTQVSREAWRIVDWLPPHIPEELWRKLNSLKRERGESVEERGDRVSDLCDCLNNHDPKMRFQLFCKGLRNKAIRAMLRVSYVSTIPQACEYLLLKEIHRPEEEEDEFMDERARVRYLGLFLATM</sequence>